<keyword evidence="6" id="KW-0472">Membrane</keyword>
<dbReference type="GO" id="GO:0009279">
    <property type="term" value="C:cell outer membrane"/>
    <property type="evidence" value="ECO:0007669"/>
    <property type="project" value="UniProtKB-UniRule"/>
</dbReference>
<comment type="subcellular location">
    <subcellularLocation>
        <location evidence="1">Membrane</location>
    </subcellularLocation>
</comment>
<dbReference type="Gene3D" id="2.40.160.50">
    <property type="entry name" value="membrane protein fhac: a member of the omp85/tpsb transporter family"/>
    <property type="match status" value="1"/>
</dbReference>
<proteinExistence type="predicted"/>
<keyword evidence="7" id="KW-0998">Cell outer membrane</keyword>
<dbReference type="InterPro" id="IPR023707">
    <property type="entry name" value="OM_assembly_BamA"/>
</dbReference>
<evidence type="ECO:0000313" key="11">
    <source>
        <dbReference type="Proteomes" id="UP000240811"/>
    </source>
</evidence>
<evidence type="ECO:0000256" key="1">
    <source>
        <dbReference type="ARBA" id="ARBA00004370"/>
    </source>
</evidence>
<comment type="caution">
    <text evidence="10">The sequence shown here is derived from an EMBL/GenBank/DDBJ whole genome shotgun (WGS) entry which is preliminary data.</text>
</comment>
<evidence type="ECO:0000256" key="6">
    <source>
        <dbReference type="ARBA" id="ARBA00023136"/>
    </source>
</evidence>
<keyword evidence="4" id="KW-0732">Signal</keyword>
<evidence type="ECO:0000256" key="2">
    <source>
        <dbReference type="ARBA" id="ARBA00022452"/>
    </source>
</evidence>
<evidence type="ECO:0000256" key="5">
    <source>
        <dbReference type="ARBA" id="ARBA00022737"/>
    </source>
</evidence>
<accession>A0A2T4VZ33</accession>
<keyword evidence="2" id="KW-1134">Transmembrane beta strand</keyword>
<dbReference type="PIRSF" id="PIRSF006076">
    <property type="entry name" value="OM_assembly_OMP85"/>
    <property type="match status" value="1"/>
</dbReference>
<dbReference type="PANTHER" id="PTHR12815">
    <property type="entry name" value="SORTING AND ASSEMBLY MACHINERY SAMM50 PROTEIN FAMILY MEMBER"/>
    <property type="match status" value="1"/>
</dbReference>
<dbReference type="Pfam" id="PF07244">
    <property type="entry name" value="POTRA"/>
    <property type="match status" value="5"/>
</dbReference>
<organism evidence="10 11">
    <name type="scientific">Candidatus Liberibacter europaeus</name>
    <dbReference type="NCBI Taxonomy" id="744859"/>
    <lineage>
        <taxon>Bacteria</taxon>
        <taxon>Pseudomonadati</taxon>
        <taxon>Pseudomonadota</taxon>
        <taxon>Alphaproteobacteria</taxon>
        <taxon>Hyphomicrobiales</taxon>
        <taxon>Rhizobiaceae</taxon>
        <taxon>Liberibacter</taxon>
    </lineage>
</organism>
<evidence type="ECO:0000256" key="8">
    <source>
        <dbReference type="NCBIfam" id="TIGR03303"/>
    </source>
</evidence>
<evidence type="ECO:0000256" key="4">
    <source>
        <dbReference type="ARBA" id="ARBA00022729"/>
    </source>
</evidence>
<reference evidence="11" key="1">
    <citation type="submission" date="2018-02" db="EMBL/GenBank/DDBJ databases">
        <title>Genome sequence of Candidatus Liberibacter europaeus.</title>
        <authorList>
            <person name="Frampton R.A."/>
            <person name="Thompson S.M."/>
            <person name="David C."/>
            <person name="Addison S.M."/>
            <person name="Smith G.R."/>
        </authorList>
    </citation>
    <scope>NUCLEOTIDE SEQUENCE [LARGE SCALE GENOMIC DNA]</scope>
</reference>
<feature type="domain" description="POTRA" evidence="9">
    <location>
        <begin position="94"/>
        <end position="171"/>
    </location>
</feature>
<keyword evidence="5" id="KW-0677">Repeat</keyword>
<feature type="domain" description="POTRA" evidence="9">
    <location>
        <begin position="347"/>
        <end position="420"/>
    </location>
</feature>
<feature type="domain" description="POTRA" evidence="9">
    <location>
        <begin position="26"/>
        <end position="93"/>
    </location>
</feature>
<protein>
    <recommendedName>
        <fullName evidence="8">Outer membrane protein assembly factor BamA</fullName>
    </recommendedName>
</protein>
<evidence type="ECO:0000313" key="10">
    <source>
        <dbReference type="EMBL" id="PTL87031.1"/>
    </source>
</evidence>
<dbReference type="Gene3D" id="3.10.20.310">
    <property type="entry name" value="membrane protein fhac"/>
    <property type="match status" value="5"/>
</dbReference>
<keyword evidence="3" id="KW-0812">Transmembrane</keyword>
<dbReference type="InterPro" id="IPR034746">
    <property type="entry name" value="POTRA"/>
</dbReference>
<dbReference type="InterPro" id="IPR000184">
    <property type="entry name" value="Bac_surfAg_D15"/>
</dbReference>
<dbReference type="Proteomes" id="UP000240811">
    <property type="component" value="Unassembled WGS sequence"/>
</dbReference>
<dbReference type="GO" id="GO:0071709">
    <property type="term" value="P:membrane assembly"/>
    <property type="evidence" value="ECO:0007669"/>
    <property type="project" value="InterPro"/>
</dbReference>
<dbReference type="InterPro" id="IPR039910">
    <property type="entry name" value="D15-like"/>
</dbReference>
<dbReference type="PROSITE" id="PS51779">
    <property type="entry name" value="POTRA"/>
    <property type="match status" value="3"/>
</dbReference>
<evidence type="ECO:0000256" key="3">
    <source>
        <dbReference type="ARBA" id="ARBA00022692"/>
    </source>
</evidence>
<name>A0A2T4VZ33_9HYPH</name>
<dbReference type="AlphaFoldDB" id="A0A2T4VZ33"/>
<dbReference type="EMBL" id="PSQJ01000001">
    <property type="protein sequence ID" value="PTL87031.1"/>
    <property type="molecule type" value="Genomic_DNA"/>
</dbReference>
<sequence>MFARVLYGCFFGCVVFISAAYGASRFVVDNIKIQGVSYRDEKIILSHIPIVVGKYFSEEDIDTSVKALYSTGYFSDVKIKVVNSTLNISVIENKIINQLVFNGNNSIKDSQLKLIVSARSSSSYDKSVVKSDVNIIKKVYEYNGYPNASVDVQVYPISPGMINLGYVITEGPRTKINQINFLGNKSYSSVRLGGVISTKRSGYFSFLSNGSDIYNSQRLEYDEQLIRRFYHNRGYAGVKVSSQTIFDKHNNVYDLAFKIYEGAVYRIGNVFVQSVVQGVEHDSLRACIKGKSGDLYSMQMIEESVENISQYLYSIGKPFVNVTSRINRDFVNKTVDVNYFIDGVSPVYVDRIEVQGNDLSRNHIILRELGFSEGDPINEMMIARAKRRIMSTGYFSNVDINQSPTGVFGRVILTIRVKQVKTSEIFLSVSWSPETKNISTNFNENNWFGKGYVFYVMGSLGEGIDANYYNIGFKNPYFFGDHISAGFNISQSYFIDRFAKQYNGLFAVNVGFPISEHISTLSTFQYNLMTYGEKSKSNSYIGKYIDGLYKELADHGRFNSFSVLQSLVYDTLDNRIMPRDGWLVNFAYQYAGFGGDSNYHKLKNQTQYFYSLSDKYDIICSIRFGLGYIFPRSSELQIFDQFSIGTDILRGFESKGIGPRLKEEQEVKGYAVGGSSYVSASSEIGFPIPFISPDTGLRGSFFIDSANLYKNFFHLRDIGSHLYGDESFLRISVGAGINWDTPLGVLKVYYAIPLRKQPYDGVQYFGFGIGARYY</sequence>
<dbReference type="Pfam" id="PF01103">
    <property type="entry name" value="Omp85"/>
    <property type="match status" value="1"/>
</dbReference>
<evidence type="ECO:0000256" key="7">
    <source>
        <dbReference type="ARBA" id="ARBA00023237"/>
    </source>
</evidence>
<gene>
    <name evidence="10" type="primary">bamA</name>
    <name evidence="10" type="ORF">C4617_01110</name>
</gene>
<dbReference type="PANTHER" id="PTHR12815:SF23">
    <property type="entry name" value="OUTER MEMBRANE PROTEIN ASSEMBLY FACTOR BAMA"/>
    <property type="match status" value="1"/>
</dbReference>
<dbReference type="InterPro" id="IPR010827">
    <property type="entry name" value="BamA/TamA_POTRA"/>
</dbReference>
<evidence type="ECO:0000259" key="9">
    <source>
        <dbReference type="PROSITE" id="PS51779"/>
    </source>
</evidence>
<dbReference type="NCBIfam" id="TIGR03303">
    <property type="entry name" value="OM_YaeT"/>
    <property type="match status" value="1"/>
</dbReference>